<dbReference type="SUPFAM" id="SSF57938">
    <property type="entry name" value="DnaJ/Hsp40 cysteine-rich domain"/>
    <property type="match status" value="1"/>
</dbReference>
<dbReference type="InterPro" id="IPR036410">
    <property type="entry name" value="HSP_DnaJ_Cys-rich_dom_sf"/>
</dbReference>
<evidence type="ECO:0000256" key="2">
    <source>
        <dbReference type="SAM" id="Phobius"/>
    </source>
</evidence>
<proteinExistence type="predicted"/>
<sequence>MLHSGTCPHISGRCLCLEPLPLAPRRRTALARKCPSPAALVQSTPYHNEPGAAWGCPAQAAQRVQGSQGSLESDGVSTIQRQQQEESTKSSSMPQHYRVSQADPFSSTASSPPPSISFSTSPSASLTRMMLMAPTPSLRALTNRKLNLSGPMSFLLFVLGIFLALMAAVRRVLVRRVKACKTCKAFGLIRCRLCDGEGSVLWRGKVNHEETCPLCLTKRYVTCPDCGGHYHRPMFVHRQNRTGRGLIPDFMLRMNG</sequence>
<feature type="compositionally biased region" description="Polar residues" evidence="1">
    <location>
        <begin position="65"/>
        <end position="82"/>
    </location>
</feature>
<dbReference type="PANTHER" id="PTHR15852">
    <property type="entry name" value="PLASTID TRANSCRIPTIONALLY ACTIVE PROTEIN"/>
    <property type="match status" value="1"/>
</dbReference>
<dbReference type="EMBL" id="MU069801">
    <property type="protein sequence ID" value="KAF5833617.1"/>
    <property type="molecule type" value="Genomic_DNA"/>
</dbReference>
<evidence type="ECO:0008006" key="5">
    <source>
        <dbReference type="Google" id="ProtNLM"/>
    </source>
</evidence>
<dbReference type="PANTHER" id="PTHR15852:SF54">
    <property type="entry name" value="PROTEIN SSUH2 HOMOLOG"/>
    <property type="match status" value="1"/>
</dbReference>
<accession>A0ABQ7GG87</accession>
<protein>
    <recommendedName>
        <fullName evidence="5">Encoded protein</fullName>
    </recommendedName>
</protein>
<keyword evidence="2" id="KW-0472">Membrane</keyword>
<keyword evidence="2" id="KW-1133">Transmembrane helix</keyword>
<feature type="region of interest" description="Disordered" evidence="1">
    <location>
        <begin position="65"/>
        <end position="122"/>
    </location>
</feature>
<comment type="caution">
    <text evidence="3">The sequence shown here is derived from an EMBL/GenBank/DDBJ whole genome shotgun (WGS) entry which is preliminary data.</text>
</comment>
<keyword evidence="2" id="KW-0812">Transmembrane</keyword>
<gene>
    <name evidence="3" type="ORF">DUNSADRAFT_10033</name>
</gene>
<feature type="transmembrane region" description="Helical" evidence="2">
    <location>
        <begin position="148"/>
        <end position="169"/>
    </location>
</feature>
<dbReference type="Proteomes" id="UP000815325">
    <property type="component" value="Unassembled WGS sequence"/>
</dbReference>
<evidence type="ECO:0000313" key="4">
    <source>
        <dbReference type="Proteomes" id="UP000815325"/>
    </source>
</evidence>
<organism evidence="3 4">
    <name type="scientific">Dunaliella salina</name>
    <name type="common">Green alga</name>
    <name type="synonym">Protococcus salinus</name>
    <dbReference type="NCBI Taxonomy" id="3046"/>
    <lineage>
        <taxon>Eukaryota</taxon>
        <taxon>Viridiplantae</taxon>
        <taxon>Chlorophyta</taxon>
        <taxon>core chlorophytes</taxon>
        <taxon>Chlorophyceae</taxon>
        <taxon>CS clade</taxon>
        <taxon>Chlamydomonadales</taxon>
        <taxon>Dunaliellaceae</taxon>
        <taxon>Dunaliella</taxon>
    </lineage>
</organism>
<evidence type="ECO:0000313" key="3">
    <source>
        <dbReference type="EMBL" id="KAF5833617.1"/>
    </source>
</evidence>
<keyword evidence="4" id="KW-1185">Reference proteome</keyword>
<reference evidence="3" key="1">
    <citation type="submission" date="2017-08" db="EMBL/GenBank/DDBJ databases">
        <authorList>
            <person name="Polle J.E."/>
            <person name="Barry K."/>
            <person name="Cushman J."/>
            <person name="Schmutz J."/>
            <person name="Tran D."/>
            <person name="Hathwaick L.T."/>
            <person name="Yim W.C."/>
            <person name="Jenkins J."/>
            <person name="Mckie-Krisberg Z.M."/>
            <person name="Prochnik S."/>
            <person name="Lindquist E."/>
            <person name="Dockter R.B."/>
            <person name="Adam C."/>
            <person name="Molina H."/>
            <person name="Bunkerborg J."/>
            <person name="Jin E."/>
            <person name="Buchheim M."/>
            <person name="Magnuson J."/>
        </authorList>
    </citation>
    <scope>NUCLEOTIDE SEQUENCE</scope>
    <source>
        <strain evidence="3">CCAP 19/18</strain>
    </source>
</reference>
<evidence type="ECO:0000256" key="1">
    <source>
        <dbReference type="SAM" id="MobiDB-lite"/>
    </source>
</evidence>
<feature type="compositionally biased region" description="Low complexity" evidence="1">
    <location>
        <begin position="104"/>
        <end position="122"/>
    </location>
</feature>
<name>A0ABQ7GG87_DUNSA</name>